<organism evidence="2 3">
    <name type="scientific">Hwanghaeella grinnelliae</name>
    <dbReference type="NCBI Taxonomy" id="2500179"/>
    <lineage>
        <taxon>Bacteria</taxon>
        <taxon>Pseudomonadati</taxon>
        <taxon>Pseudomonadota</taxon>
        <taxon>Alphaproteobacteria</taxon>
        <taxon>Rhodospirillales</taxon>
        <taxon>Rhodospirillaceae</taxon>
        <taxon>Hwanghaeella</taxon>
    </lineage>
</organism>
<evidence type="ECO:0000259" key="1">
    <source>
        <dbReference type="SMART" id="SM00881"/>
    </source>
</evidence>
<dbReference type="InterPro" id="IPR003781">
    <property type="entry name" value="CoA-bd"/>
</dbReference>
<dbReference type="PANTHER" id="PTHR33303">
    <property type="entry name" value="CYTOPLASMIC PROTEIN-RELATED"/>
    <property type="match status" value="1"/>
</dbReference>
<dbReference type="RefSeq" id="WP_127764887.1">
    <property type="nucleotide sequence ID" value="NZ_SADE01000001.1"/>
</dbReference>
<feature type="domain" description="CoA-binding" evidence="1">
    <location>
        <begin position="39"/>
        <end position="133"/>
    </location>
</feature>
<dbReference type="Gene3D" id="3.40.50.720">
    <property type="entry name" value="NAD(P)-binding Rossmann-like Domain"/>
    <property type="match status" value="1"/>
</dbReference>
<proteinExistence type="predicted"/>
<dbReference type="AlphaFoldDB" id="A0A3S2Y697"/>
<sequence>MSLAADLLAQLKSGAKPILPTDRDHEADFYSDAFVRDIMRGCKVIAMVGASANWNRPSYFAMKYLQQKGYRVIPVNPGQAGNKILGETVYAKLADIPEKIDMVDVFRNSEAAGALVDEAIATGASVFWLQLGVINHDAAQRAEQAGMRVIMNRCPKIEYARLSGELSWNGINSRVISAKKRGL</sequence>
<dbReference type="SUPFAM" id="SSF51735">
    <property type="entry name" value="NAD(P)-binding Rossmann-fold domains"/>
    <property type="match status" value="1"/>
</dbReference>
<name>A0A3S2Y697_9PROT</name>
<dbReference type="PANTHER" id="PTHR33303:SF2">
    <property type="entry name" value="COA-BINDING DOMAIN-CONTAINING PROTEIN"/>
    <property type="match status" value="1"/>
</dbReference>
<dbReference type="SMART" id="SM00881">
    <property type="entry name" value="CoA_binding"/>
    <property type="match status" value="1"/>
</dbReference>
<evidence type="ECO:0000313" key="3">
    <source>
        <dbReference type="Proteomes" id="UP000287447"/>
    </source>
</evidence>
<comment type="caution">
    <text evidence="2">The sequence shown here is derived from an EMBL/GenBank/DDBJ whole genome shotgun (WGS) entry which is preliminary data.</text>
</comment>
<dbReference type="Pfam" id="PF13380">
    <property type="entry name" value="CoA_binding_2"/>
    <property type="match status" value="1"/>
</dbReference>
<protein>
    <submittedName>
        <fullName evidence="2">CoA-binding protein</fullName>
    </submittedName>
</protein>
<dbReference type="Proteomes" id="UP000287447">
    <property type="component" value="Unassembled WGS sequence"/>
</dbReference>
<dbReference type="EMBL" id="SADE01000001">
    <property type="protein sequence ID" value="RVU39516.1"/>
    <property type="molecule type" value="Genomic_DNA"/>
</dbReference>
<dbReference type="OrthoDB" id="9804695at2"/>
<keyword evidence="3" id="KW-1185">Reference proteome</keyword>
<accession>A0A3S2Y697</accession>
<gene>
    <name evidence="2" type="ORF">EOI86_09885</name>
</gene>
<reference evidence="3" key="1">
    <citation type="submission" date="2019-01" db="EMBL/GenBank/DDBJ databases">
        <title>Gri0909 isolated from a small marine red alga.</title>
        <authorList>
            <person name="Kim J."/>
            <person name="Jeong S.E."/>
            <person name="Jeon C.O."/>
        </authorList>
    </citation>
    <scope>NUCLEOTIDE SEQUENCE [LARGE SCALE GENOMIC DNA]</scope>
    <source>
        <strain evidence="3">Gri0909</strain>
    </source>
</reference>
<dbReference type="InterPro" id="IPR036291">
    <property type="entry name" value="NAD(P)-bd_dom_sf"/>
</dbReference>
<evidence type="ECO:0000313" key="2">
    <source>
        <dbReference type="EMBL" id="RVU39516.1"/>
    </source>
</evidence>